<dbReference type="RefSeq" id="XP_013313031.1">
    <property type="nucleotide sequence ID" value="XM_013457577.1"/>
</dbReference>
<accession>A0A0D2CR40</accession>
<evidence type="ECO:0000313" key="5">
    <source>
        <dbReference type="Proteomes" id="UP000054342"/>
    </source>
</evidence>
<dbReference type="InterPro" id="IPR045866">
    <property type="entry name" value="FAM210A/B-like"/>
</dbReference>
<dbReference type="GO" id="GO:0005739">
    <property type="term" value="C:mitochondrion"/>
    <property type="evidence" value="ECO:0007669"/>
    <property type="project" value="TreeGrafter"/>
</dbReference>
<dbReference type="Proteomes" id="UP000054342">
    <property type="component" value="Unassembled WGS sequence"/>
</dbReference>
<feature type="domain" description="DUF1279" evidence="3">
    <location>
        <begin position="106"/>
        <end position="257"/>
    </location>
</feature>
<dbReference type="Pfam" id="PF06916">
    <property type="entry name" value="FAM210A-B_dom"/>
    <property type="match status" value="1"/>
</dbReference>
<keyword evidence="2" id="KW-0812">Transmembrane</keyword>
<dbReference type="PANTHER" id="PTHR21377">
    <property type="entry name" value="PROTEIN FAM210B, MITOCHONDRIAL"/>
    <property type="match status" value="1"/>
</dbReference>
<evidence type="ECO:0000313" key="4">
    <source>
        <dbReference type="EMBL" id="KIW52447.1"/>
    </source>
</evidence>
<evidence type="ECO:0000259" key="3">
    <source>
        <dbReference type="Pfam" id="PF06916"/>
    </source>
</evidence>
<evidence type="ECO:0000256" key="2">
    <source>
        <dbReference type="SAM" id="Phobius"/>
    </source>
</evidence>
<keyword evidence="2" id="KW-1133">Transmembrane helix</keyword>
<sequence length="305" mass="34039">MKSMRFVQRNALRQFLDARPALRQVFTNLERQSISQSPFRTRPLRLQNTVTRGLHIQRFSNSTRSSPFAPRPRTQARRIPHAKEGRRCNSSSTTPASEGEKLSISQRMKKLSREYGWSALGVYLLLTALDFPFCFLAVRMLGTDRIGHWEHVALTWIKGLVSWPFPEREREVIEGAGDLVEAQVLGDGAKKRILEEESRAEYKSQEAKVEVEDHGYREAEQANAGSNASLWTQLALAYAIHKSFIFIRVPLTAAITPKVVKTLRGWGWNIGKMPKKSVTGGSGSGSGSSSASGVNTKGSKVKPDD</sequence>
<feature type="region of interest" description="Disordered" evidence="1">
    <location>
        <begin position="274"/>
        <end position="305"/>
    </location>
</feature>
<dbReference type="OrthoDB" id="426386at2759"/>
<proteinExistence type="predicted"/>
<evidence type="ECO:0000256" key="1">
    <source>
        <dbReference type="SAM" id="MobiDB-lite"/>
    </source>
</evidence>
<dbReference type="AlphaFoldDB" id="A0A0D2CR40"/>
<keyword evidence="2" id="KW-0472">Membrane</keyword>
<keyword evidence="5" id="KW-1185">Reference proteome</keyword>
<feature type="region of interest" description="Disordered" evidence="1">
    <location>
        <begin position="61"/>
        <end position="101"/>
    </location>
</feature>
<dbReference type="GeneID" id="25329990"/>
<dbReference type="InterPro" id="IPR009688">
    <property type="entry name" value="FAM210A/B-like_dom"/>
</dbReference>
<dbReference type="HOGENOM" id="CLU_059211_0_1_1"/>
<feature type="transmembrane region" description="Helical" evidence="2">
    <location>
        <begin position="115"/>
        <end position="138"/>
    </location>
</feature>
<dbReference type="EMBL" id="KN847321">
    <property type="protein sequence ID" value="KIW52447.1"/>
    <property type="molecule type" value="Genomic_DNA"/>
</dbReference>
<dbReference type="PANTHER" id="PTHR21377:SF0">
    <property type="entry name" value="PROTEIN FAM210B, MITOCHONDRIAL"/>
    <property type="match status" value="1"/>
</dbReference>
<name>A0A0D2CR40_9EURO</name>
<organism evidence="4 5">
    <name type="scientific">Exophiala xenobiotica</name>
    <dbReference type="NCBI Taxonomy" id="348802"/>
    <lineage>
        <taxon>Eukaryota</taxon>
        <taxon>Fungi</taxon>
        <taxon>Dikarya</taxon>
        <taxon>Ascomycota</taxon>
        <taxon>Pezizomycotina</taxon>
        <taxon>Eurotiomycetes</taxon>
        <taxon>Chaetothyriomycetidae</taxon>
        <taxon>Chaetothyriales</taxon>
        <taxon>Herpotrichiellaceae</taxon>
        <taxon>Exophiala</taxon>
    </lineage>
</organism>
<gene>
    <name evidence="4" type="ORF">PV05_08082</name>
</gene>
<reference evidence="4 5" key="1">
    <citation type="submission" date="2015-01" db="EMBL/GenBank/DDBJ databases">
        <title>The Genome Sequence of Exophiala xenobiotica CBS118157.</title>
        <authorList>
            <consortium name="The Broad Institute Genomics Platform"/>
            <person name="Cuomo C."/>
            <person name="de Hoog S."/>
            <person name="Gorbushina A."/>
            <person name="Stielow B."/>
            <person name="Teixiera M."/>
            <person name="Abouelleil A."/>
            <person name="Chapman S.B."/>
            <person name="Priest M."/>
            <person name="Young S.K."/>
            <person name="Wortman J."/>
            <person name="Nusbaum C."/>
            <person name="Birren B."/>
        </authorList>
    </citation>
    <scope>NUCLEOTIDE SEQUENCE [LARGE SCALE GENOMIC DNA]</scope>
    <source>
        <strain evidence="4 5">CBS 118157</strain>
    </source>
</reference>
<protein>
    <recommendedName>
        <fullName evidence="3">DUF1279 domain-containing protein</fullName>
    </recommendedName>
</protein>